<sequence>MTNSLFRFDDKYISVTQAMMVNDRVLERFTYNLSKSPNTEIHGYLQDARFLHDCRMLRATN</sequence>
<dbReference type="OrthoDB" id="10362541at2759"/>
<gene>
    <name evidence="1" type="ORF">J1N35_010364</name>
</gene>
<evidence type="ECO:0000313" key="1">
    <source>
        <dbReference type="EMBL" id="KAH1106596.1"/>
    </source>
</evidence>
<reference evidence="1 2" key="1">
    <citation type="journal article" date="2021" name="Plant Biotechnol. J.">
        <title>Multi-omics assisted identification of the key and species-specific regulatory components of drought-tolerant mechanisms in Gossypium stocksii.</title>
        <authorList>
            <person name="Yu D."/>
            <person name="Ke L."/>
            <person name="Zhang D."/>
            <person name="Wu Y."/>
            <person name="Sun Y."/>
            <person name="Mei J."/>
            <person name="Sun J."/>
            <person name="Sun Y."/>
        </authorList>
    </citation>
    <scope>NUCLEOTIDE SEQUENCE [LARGE SCALE GENOMIC DNA]</scope>
    <source>
        <strain evidence="2">cv. E1</strain>
        <tissue evidence="1">Leaf</tissue>
    </source>
</reference>
<accession>A0A9D3VZU9</accession>
<comment type="caution">
    <text evidence="1">The sequence shown here is derived from an EMBL/GenBank/DDBJ whole genome shotgun (WGS) entry which is preliminary data.</text>
</comment>
<dbReference type="Proteomes" id="UP000828251">
    <property type="component" value="Unassembled WGS sequence"/>
</dbReference>
<organism evidence="1 2">
    <name type="scientific">Gossypium stocksii</name>
    <dbReference type="NCBI Taxonomy" id="47602"/>
    <lineage>
        <taxon>Eukaryota</taxon>
        <taxon>Viridiplantae</taxon>
        <taxon>Streptophyta</taxon>
        <taxon>Embryophyta</taxon>
        <taxon>Tracheophyta</taxon>
        <taxon>Spermatophyta</taxon>
        <taxon>Magnoliopsida</taxon>
        <taxon>eudicotyledons</taxon>
        <taxon>Gunneridae</taxon>
        <taxon>Pentapetalae</taxon>
        <taxon>rosids</taxon>
        <taxon>malvids</taxon>
        <taxon>Malvales</taxon>
        <taxon>Malvaceae</taxon>
        <taxon>Malvoideae</taxon>
        <taxon>Gossypium</taxon>
    </lineage>
</organism>
<keyword evidence="2" id="KW-1185">Reference proteome</keyword>
<name>A0A9D3VZU9_9ROSI</name>
<proteinExistence type="predicted"/>
<dbReference type="AlphaFoldDB" id="A0A9D3VZU9"/>
<protein>
    <submittedName>
        <fullName evidence="1">Uncharacterized protein</fullName>
    </submittedName>
</protein>
<evidence type="ECO:0000313" key="2">
    <source>
        <dbReference type="Proteomes" id="UP000828251"/>
    </source>
</evidence>
<dbReference type="EMBL" id="JAIQCV010000004">
    <property type="protein sequence ID" value="KAH1106596.1"/>
    <property type="molecule type" value="Genomic_DNA"/>
</dbReference>